<keyword evidence="2" id="KW-1185">Reference proteome</keyword>
<organism evidence="1 2">
    <name type="scientific">Limnofasciculus baicalensis BBK-W-15</name>
    <dbReference type="NCBI Taxonomy" id="2699891"/>
    <lineage>
        <taxon>Bacteria</taxon>
        <taxon>Bacillati</taxon>
        <taxon>Cyanobacteriota</taxon>
        <taxon>Cyanophyceae</taxon>
        <taxon>Coleofasciculales</taxon>
        <taxon>Coleofasciculaceae</taxon>
        <taxon>Limnofasciculus</taxon>
        <taxon>Limnofasciculus baicalensis</taxon>
    </lineage>
</organism>
<dbReference type="Proteomes" id="UP001204953">
    <property type="component" value="Unassembled WGS sequence"/>
</dbReference>
<sequence length="182" mass="20825">MSYLVFFEDTSGKDYQTEENEKLEYLSHPPIIGDRVSLGGQRLWHIVGVDIYHQAENHEDIIYLAHCTVDPKQIESIDRANWFRVKAYQDRDPNLQLFLGEGMLVHVNKNLIGKKPETGYLLPQYNVQEHTVNSKPWGVVSVTAYLPSPDIDLTCYNVVYIGQCVYVPEALPSKNKEELVTA</sequence>
<proteinExistence type="predicted"/>
<name>A0AAE3KQ61_9CYAN</name>
<reference evidence="1" key="1">
    <citation type="submission" date="2022-06" db="EMBL/GenBank/DDBJ databases">
        <title>New cyanobacteria of genus Symplocastrum in benthos of Lake Baikal.</title>
        <authorList>
            <person name="Sorokovikova E."/>
            <person name="Tikhonova I."/>
            <person name="Krasnopeev A."/>
            <person name="Evseev P."/>
            <person name="Gladkikh A."/>
            <person name="Belykh O."/>
        </authorList>
    </citation>
    <scope>NUCLEOTIDE SEQUENCE</scope>
    <source>
        <strain evidence="1">BBK-W-15</strain>
    </source>
</reference>
<gene>
    <name evidence="1" type="ORF">NJ959_27115</name>
</gene>
<evidence type="ECO:0000313" key="1">
    <source>
        <dbReference type="EMBL" id="MCP2732104.1"/>
    </source>
</evidence>
<comment type="caution">
    <text evidence="1">The sequence shown here is derived from an EMBL/GenBank/DDBJ whole genome shotgun (WGS) entry which is preliminary data.</text>
</comment>
<accession>A0AAE3KQ61</accession>
<evidence type="ECO:0000313" key="2">
    <source>
        <dbReference type="Proteomes" id="UP001204953"/>
    </source>
</evidence>
<protein>
    <submittedName>
        <fullName evidence="1">Uncharacterized protein</fullName>
    </submittedName>
</protein>
<dbReference type="RefSeq" id="WP_254014832.1">
    <property type="nucleotide sequence ID" value="NZ_JAMZMM010000479.1"/>
</dbReference>
<dbReference type="EMBL" id="JAMZMM010000479">
    <property type="protein sequence ID" value="MCP2732104.1"/>
    <property type="molecule type" value="Genomic_DNA"/>
</dbReference>
<dbReference type="AlphaFoldDB" id="A0AAE3KQ61"/>